<evidence type="ECO:0000313" key="8">
    <source>
        <dbReference type="EMBL" id="ACM31384.1"/>
    </source>
</evidence>
<sequence length="447" mass="48865">MTKRELHLNVNALNSGFHGAAWRASASNPAAFLDIDHFLAIARTAERGTFDAVFMADIPVMAGLPRSRPYQALEPTVVLAAMAVVTEKIGLIATASTTFNDPYNLARRLLSLDHSSHGRCGWNVVTTADASAARNFGYDQQPPHHERYQRADAFTQVVKKLWDSWEEGAFVGDKATGLFIDTDRVHPIAHKDDYYSVQGPLSLPRSQQGYPVLLQAGGSDDGRDLAAKHAEAIFSIAQTIDEGTEFAADVRRRVLGYGRSGPILILPGLSTLIGSTETEVKRREEELWGLYPENTALDRLAVLFRIDVGRLHLDKPLPDDIEMPANGDRTFAGATLTAARRDNLTARQLIRRLGGSIGHRFLVGTPKAIADDIEAWFVAGAADGFNLMPDVLPDGLTTFVDEVVPLLRAKGIFRTHYTGRTLRDHFGLPVPLQNHGAPAHTSSAITH</sequence>
<evidence type="ECO:0000313" key="9">
    <source>
        <dbReference type="Proteomes" id="UP000001600"/>
    </source>
</evidence>
<protein>
    <submittedName>
        <fullName evidence="8">Nitrilotriacetate monooxygenase component A</fullName>
    </submittedName>
</protein>
<keyword evidence="2 6" id="KW-0288">FMN</keyword>
<name>B9JQG5_RHIR8</name>
<dbReference type="SUPFAM" id="SSF51679">
    <property type="entry name" value="Bacterial luciferase-like"/>
    <property type="match status" value="1"/>
</dbReference>
<gene>
    <name evidence="8" type="ordered locus">Arad_12410</name>
</gene>
<accession>B9JQG5</accession>
<feature type="domain" description="Luciferase-like" evidence="7">
    <location>
        <begin position="30"/>
        <end position="381"/>
    </location>
</feature>
<evidence type="ECO:0000256" key="1">
    <source>
        <dbReference type="ARBA" id="ARBA00022630"/>
    </source>
</evidence>
<geneLocation type="plasmid" evidence="8 9">
    <name>pAtK84c</name>
</geneLocation>
<comment type="similarity">
    <text evidence="5">Belongs to the NtaA/SnaA/DszA monooxygenase family.</text>
</comment>
<dbReference type="GO" id="GO:0016705">
    <property type="term" value="F:oxidoreductase activity, acting on paired donors, with incorporation or reduction of molecular oxygen"/>
    <property type="evidence" value="ECO:0007669"/>
    <property type="project" value="InterPro"/>
</dbReference>
<proteinExistence type="inferred from homology"/>
<evidence type="ECO:0000256" key="2">
    <source>
        <dbReference type="ARBA" id="ARBA00022643"/>
    </source>
</evidence>
<evidence type="ECO:0000256" key="6">
    <source>
        <dbReference type="PIRSR" id="PIRSR000337-1"/>
    </source>
</evidence>
<reference evidence="8 9" key="1">
    <citation type="journal article" date="2009" name="J. Bacteriol.">
        <title>Genome sequences of three Agrobacterium biovars help elucidate the evolution of multichromosome genomes in bacteria.</title>
        <authorList>
            <person name="Slater S.C."/>
            <person name="Goldman B.S."/>
            <person name="Goodner B."/>
            <person name="Setubal J.C."/>
            <person name="Farrand S.K."/>
            <person name="Nester E.W."/>
            <person name="Burr T.J."/>
            <person name="Banta L."/>
            <person name="Dickerman A.W."/>
            <person name="Paulsen I."/>
            <person name="Otten L."/>
            <person name="Suen G."/>
            <person name="Welch R."/>
            <person name="Almeida N.F."/>
            <person name="Arnold F."/>
            <person name="Burton O.T."/>
            <person name="Du Z."/>
            <person name="Ewing A."/>
            <person name="Godsy E."/>
            <person name="Heisel S."/>
            <person name="Houmiel K.L."/>
            <person name="Jhaveri J."/>
            <person name="Lu J."/>
            <person name="Miller N.M."/>
            <person name="Norton S."/>
            <person name="Chen Q."/>
            <person name="Phoolcharoen W."/>
            <person name="Ohlin V."/>
            <person name="Ondrusek D."/>
            <person name="Pride N."/>
            <person name="Stricklin S.L."/>
            <person name="Sun J."/>
            <person name="Wheeler C."/>
            <person name="Wilson L."/>
            <person name="Zhu H."/>
            <person name="Wood D.W."/>
        </authorList>
    </citation>
    <scope>NUCLEOTIDE SEQUENCE [LARGE SCALE GENOMIC DNA]</scope>
    <source>
        <strain evidence="9">K84 / ATCC BAA-868</strain>
        <plasmid evidence="8 9">pAtK84c</plasmid>
    </source>
</reference>
<organism evidence="8 9">
    <name type="scientific">Rhizobium rhizogenes (strain K84 / ATCC BAA-868)</name>
    <name type="common">Agrobacterium radiobacter</name>
    <dbReference type="NCBI Taxonomy" id="311403"/>
    <lineage>
        <taxon>Bacteria</taxon>
        <taxon>Pseudomonadati</taxon>
        <taxon>Pseudomonadota</taxon>
        <taxon>Alphaproteobacteria</taxon>
        <taxon>Hyphomicrobiales</taxon>
        <taxon>Rhizobiaceae</taxon>
        <taxon>Rhizobium/Agrobacterium group</taxon>
        <taxon>Rhizobium</taxon>
    </lineage>
</organism>
<dbReference type="PANTHER" id="PTHR30011:SF16">
    <property type="entry name" value="C2H2 FINGER DOMAIN TRANSCRIPTION FACTOR (EUROFUNG)-RELATED"/>
    <property type="match status" value="1"/>
</dbReference>
<keyword evidence="4 8" id="KW-0503">Monooxygenase</keyword>
<dbReference type="NCBIfam" id="TIGR03860">
    <property type="entry name" value="FMN_nitrolo"/>
    <property type="match status" value="1"/>
</dbReference>
<dbReference type="InterPro" id="IPR051260">
    <property type="entry name" value="Diverse_substr_monoxygenases"/>
</dbReference>
<dbReference type="AlphaFoldDB" id="B9JQG5"/>
<dbReference type="InterPro" id="IPR011251">
    <property type="entry name" value="Luciferase-like_dom"/>
</dbReference>
<dbReference type="PIRSF" id="PIRSF000337">
    <property type="entry name" value="NTA_MOA"/>
    <property type="match status" value="1"/>
</dbReference>
<dbReference type="InterPro" id="IPR016215">
    <property type="entry name" value="NTA_MOA"/>
</dbReference>
<evidence type="ECO:0000259" key="7">
    <source>
        <dbReference type="Pfam" id="PF00296"/>
    </source>
</evidence>
<dbReference type="RefSeq" id="WP_012653376.1">
    <property type="nucleotide sequence ID" value="NC_011987.1"/>
</dbReference>
<keyword evidence="8" id="KW-0614">Plasmid</keyword>
<dbReference type="HOGENOM" id="CLU_022256_1_2_5"/>
<feature type="binding site" evidence="6">
    <location>
        <position position="148"/>
    </location>
    <ligand>
        <name>FMN</name>
        <dbReference type="ChEBI" id="CHEBI:58210"/>
    </ligand>
</feature>
<keyword evidence="3" id="KW-0560">Oxidoreductase</keyword>
<feature type="binding site" evidence="6">
    <location>
        <position position="94"/>
    </location>
    <ligand>
        <name>FMN</name>
        <dbReference type="ChEBI" id="CHEBI:58210"/>
    </ligand>
</feature>
<dbReference type="Proteomes" id="UP000001600">
    <property type="component" value="Plasmid pAtK84c"/>
</dbReference>
<feature type="binding site" evidence="6">
    <location>
        <position position="144"/>
    </location>
    <ligand>
        <name>FMN</name>
        <dbReference type="ChEBI" id="CHEBI:58210"/>
    </ligand>
</feature>
<dbReference type="Gene3D" id="3.20.20.30">
    <property type="entry name" value="Luciferase-like domain"/>
    <property type="match status" value="1"/>
</dbReference>
<feature type="binding site" evidence="6">
    <location>
        <position position="219"/>
    </location>
    <ligand>
        <name>FMN</name>
        <dbReference type="ChEBI" id="CHEBI:58210"/>
    </ligand>
</feature>
<keyword evidence="1 6" id="KW-0285">Flavoprotein</keyword>
<dbReference type="CDD" id="cd01095">
    <property type="entry name" value="Nitrilotriacetate_monoxgenase"/>
    <property type="match status" value="1"/>
</dbReference>
<evidence type="ECO:0000256" key="4">
    <source>
        <dbReference type="ARBA" id="ARBA00023033"/>
    </source>
</evidence>
<dbReference type="Pfam" id="PF00296">
    <property type="entry name" value="Bac_luciferase"/>
    <property type="match status" value="1"/>
</dbReference>
<evidence type="ECO:0000256" key="3">
    <source>
        <dbReference type="ARBA" id="ARBA00023002"/>
    </source>
</evidence>
<evidence type="ECO:0000256" key="5">
    <source>
        <dbReference type="ARBA" id="ARBA00033748"/>
    </source>
</evidence>
<dbReference type="GO" id="GO:0004497">
    <property type="term" value="F:monooxygenase activity"/>
    <property type="evidence" value="ECO:0007669"/>
    <property type="project" value="UniProtKB-KW"/>
</dbReference>
<dbReference type="InterPro" id="IPR036661">
    <property type="entry name" value="Luciferase-like_sf"/>
</dbReference>
<dbReference type="EMBL" id="CP000631">
    <property type="protein sequence ID" value="ACM31384.1"/>
    <property type="molecule type" value="Genomic_DNA"/>
</dbReference>
<dbReference type="PANTHER" id="PTHR30011">
    <property type="entry name" value="ALKANESULFONATE MONOOXYGENASE-RELATED"/>
    <property type="match status" value="1"/>
</dbReference>
<dbReference type="KEGG" id="ara:Arad_12410"/>
<feature type="binding site" evidence="6">
    <location>
        <position position="57"/>
    </location>
    <ligand>
        <name>FMN</name>
        <dbReference type="ChEBI" id="CHEBI:58210"/>
    </ligand>
</feature>